<dbReference type="AlphaFoldDB" id="A0A7J5E503"/>
<keyword evidence="1" id="KW-0233">DNA recombination</keyword>
<dbReference type="Gene3D" id="1.10.443.10">
    <property type="entry name" value="Intergrase catalytic core"/>
    <property type="match status" value="1"/>
</dbReference>
<dbReference type="EMBL" id="WBVM01000001">
    <property type="protein sequence ID" value="KAB2813348.1"/>
    <property type="molecule type" value="Genomic_DNA"/>
</dbReference>
<evidence type="ECO:0000259" key="3">
    <source>
        <dbReference type="PROSITE" id="PS51898"/>
    </source>
</evidence>
<dbReference type="InterPro" id="IPR011010">
    <property type="entry name" value="DNA_brk_join_enz"/>
</dbReference>
<dbReference type="PROSITE" id="PS51898">
    <property type="entry name" value="TYR_RECOMBINASE"/>
    <property type="match status" value="1"/>
</dbReference>
<dbReference type="Proteomes" id="UP000449906">
    <property type="component" value="Unassembled WGS sequence"/>
</dbReference>
<dbReference type="InterPro" id="IPR002104">
    <property type="entry name" value="Integrase_catalytic"/>
</dbReference>
<sequence length="87" mass="9711">MWKPALRAARIEASRENGMHALRLWYASVLLGPGESVRTVAADLGHDDRAFTLRTYTHLMPSSAERTRKAVASPLRARPRPPVMTLC</sequence>
<reference evidence="4 5" key="1">
    <citation type="submission" date="2019-09" db="EMBL/GenBank/DDBJ databases">
        <title>Pimelobacter sp. isolated from Paulinella.</title>
        <authorList>
            <person name="Jeong S.E."/>
        </authorList>
    </citation>
    <scope>NUCLEOTIDE SEQUENCE [LARGE SCALE GENOMIC DNA]</scope>
    <source>
        <strain evidence="4 5">Pch-N</strain>
    </source>
</reference>
<protein>
    <submittedName>
        <fullName evidence="4">Tyrosine-type recombinase/integrase</fullName>
    </submittedName>
</protein>
<gene>
    <name evidence="4" type="ORF">F9L07_03035</name>
</gene>
<dbReference type="GO" id="GO:0006310">
    <property type="term" value="P:DNA recombination"/>
    <property type="evidence" value="ECO:0007669"/>
    <property type="project" value="UniProtKB-KW"/>
</dbReference>
<dbReference type="GO" id="GO:0003677">
    <property type="term" value="F:DNA binding"/>
    <property type="evidence" value="ECO:0007669"/>
    <property type="project" value="InterPro"/>
</dbReference>
<organism evidence="4 5">
    <name type="scientific">Nocardioides simplex</name>
    <name type="common">Arthrobacter simplex</name>
    <dbReference type="NCBI Taxonomy" id="2045"/>
    <lineage>
        <taxon>Bacteria</taxon>
        <taxon>Bacillati</taxon>
        <taxon>Actinomycetota</taxon>
        <taxon>Actinomycetes</taxon>
        <taxon>Propionibacteriales</taxon>
        <taxon>Nocardioidaceae</taxon>
        <taxon>Pimelobacter</taxon>
    </lineage>
</organism>
<dbReference type="InterPro" id="IPR013762">
    <property type="entry name" value="Integrase-like_cat_sf"/>
</dbReference>
<evidence type="ECO:0000313" key="5">
    <source>
        <dbReference type="Proteomes" id="UP000449906"/>
    </source>
</evidence>
<dbReference type="SUPFAM" id="SSF56349">
    <property type="entry name" value="DNA breaking-rejoining enzymes"/>
    <property type="match status" value="1"/>
</dbReference>
<evidence type="ECO:0000256" key="2">
    <source>
        <dbReference type="SAM" id="MobiDB-lite"/>
    </source>
</evidence>
<feature type="domain" description="Tyr recombinase" evidence="3">
    <location>
        <begin position="1"/>
        <end position="72"/>
    </location>
</feature>
<feature type="region of interest" description="Disordered" evidence="2">
    <location>
        <begin position="64"/>
        <end position="87"/>
    </location>
</feature>
<accession>A0A7J5E503</accession>
<proteinExistence type="predicted"/>
<name>A0A7J5E503_NOCSI</name>
<evidence type="ECO:0000313" key="4">
    <source>
        <dbReference type="EMBL" id="KAB2813348.1"/>
    </source>
</evidence>
<comment type="caution">
    <text evidence="4">The sequence shown here is derived from an EMBL/GenBank/DDBJ whole genome shotgun (WGS) entry which is preliminary data.</text>
</comment>
<evidence type="ECO:0000256" key="1">
    <source>
        <dbReference type="ARBA" id="ARBA00023172"/>
    </source>
</evidence>
<dbReference type="GO" id="GO:0015074">
    <property type="term" value="P:DNA integration"/>
    <property type="evidence" value="ECO:0007669"/>
    <property type="project" value="InterPro"/>
</dbReference>